<accession>A0AA40JZ70</accession>
<feature type="signal peptide" evidence="1">
    <location>
        <begin position="1"/>
        <end position="27"/>
    </location>
</feature>
<reference evidence="2" key="1">
    <citation type="submission" date="2023-06" db="EMBL/GenBank/DDBJ databases">
        <title>Genome-scale phylogeny and comparative genomics of the fungal order Sordariales.</title>
        <authorList>
            <consortium name="Lawrence Berkeley National Laboratory"/>
            <person name="Hensen N."/>
            <person name="Bonometti L."/>
            <person name="Westerberg I."/>
            <person name="Brannstrom I.O."/>
            <person name="Guillou S."/>
            <person name="Cros-Aarteil S."/>
            <person name="Calhoun S."/>
            <person name="Haridas S."/>
            <person name="Kuo A."/>
            <person name="Mondo S."/>
            <person name="Pangilinan J."/>
            <person name="Riley R."/>
            <person name="LaButti K."/>
            <person name="Andreopoulos B."/>
            <person name="Lipzen A."/>
            <person name="Chen C."/>
            <person name="Yanf M."/>
            <person name="Daum C."/>
            <person name="Ng V."/>
            <person name="Clum A."/>
            <person name="Steindorff A."/>
            <person name="Ohm R."/>
            <person name="Martin F."/>
            <person name="Silar P."/>
            <person name="Natvig D."/>
            <person name="Lalanne C."/>
            <person name="Gautier V."/>
            <person name="Ament-velasquez S.L."/>
            <person name="Kruys A."/>
            <person name="Hutchinson M.I."/>
            <person name="Powell A.J."/>
            <person name="Barry K."/>
            <person name="Miller A.N."/>
            <person name="Grigoriev I.V."/>
            <person name="Debuchy R."/>
            <person name="Gladieux P."/>
            <person name="Thoren M.H."/>
            <person name="Johannesson H."/>
        </authorList>
    </citation>
    <scope>NUCLEOTIDE SEQUENCE</scope>
    <source>
        <strain evidence="2">SMH3187-1</strain>
    </source>
</reference>
<evidence type="ECO:0000313" key="3">
    <source>
        <dbReference type="Proteomes" id="UP001172155"/>
    </source>
</evidence>
<feature type="chain" id="PRO_5041240906" evidence="1">
    <location>
        <begin position="28"/>
        <end position="91"/>
    </location>
</feature>
<protein>
    <submittedName>
        <fullName evidence="2">Uncharacterized protein</fullName>
    </submittedName>
</protein>
<sequence>MMFGSPRRSSVSLIIIQALSIFTFCSPQVGESLARERNEKGPEATEFKGVWKHGIGAKPNMIAWVCQPNPSRPGYSYGRAILDISTKGPSP</sequence>
<keyword evidence="3" id="KW-1185">Reference proteome</keyword>
<dbReference type="AlphaFoldDB" id="A0AA40JZ70"/>
<dbReference type="EMBL" id="JAUKUD010000006">
    <property type="protein sequence ID" value="KAK0740579.1"/>
    <property type="molecule type" value="Genomic_DNA"/>
</dbReference>
<dbReference type="Proteomes" id="UP001172155">
    <property type="component" value="Unassembled WGS sequence"/>
</dbReference>
<evidence type="ECO:0000256" key="1">
    <source>
        <dbReference type="SAM" id="SignalP"/>
    </source>
</evidence>
<comment type="caution">
    <text evidence="2">The sequence shown here is derived from an EMBL/GenBank/DDBJ whole genome shotgun (WGS) entry which is preliminary data.</text>
</comment>
<organism evidence="2 3">
    <name type="scientific">Schizothecium vesticola</name>
    <dbReference type="NCBI Taxonomy" id="314040"/>
    <lineage>
        <taxon>Eukaryota</taxon>
        <taxon>Fungi</taxon>
        <taxon>Dikarya</taxon>
        <taxon>Ascomycota</taxon>
        <taxon>Pezizomycotina</taxon>
        <taxon>Sordariomycetes</taxon>
        <taxon>Sordariomycetidae</taxon>
        <taxon>Sordariales</taxon>
        <taxon>Schizotheciaceae</taxon>
        <taxon>Schizothecium</taxon>
    </lineage>
</organism>
<name>A0AA40JZ70_9PEZI</name>
<gene>
    <name evidence="2" type="ORF">B0T18DRAFT_418277</name>
</gene>
<proteinExistence type="predicted"/>
<keyword evidence="1" id="KW-0732">Signal</keyword>
<evidence type="ECO:0000313" key="2">
    <source>
        <dbReference type="EMBL" id="KAK0740579.1"/>
    </source>
</evidence>